<dbReference type="Gene3D" id="3.10.430.100">
    <property type="entry name" value="Ribosomal protein L9, C-terminal domain"/>
    <property type="match status" value="1"/>
</dbReference>
<dbReference type="SUPFAM" id="SSF55653">
    <property type="entry name" value="Ribosomal protein L9 C-domain"/>
    <property type="match status" value="1"/>
</dbReference>
<dbReference type="NCBIfam" id="TIGR00158">
    <property type="entry name" value="L9"/>
    <property type="match status" value="1"/>
</dbReference>
<name>A0A8J4V8M3_9MYCE</name>
<dbReference type="SUPFAM" id="SSF55658">
    <property type="entry name" value="L9 N-domain-like"/>
    <property type="match status" value="1"/>
</dbReference>
<proteinExistence type="inferred from homology"/>
<dbReference type="InterPro" id="IPR036791">
    <property type="entry name" value="Ribosomal_bL9_C_sf"/>
</dbReference>
<reference evidence="5" key="1">
    <citation type="submission" date="2020-01" db="EMBL/GenBank/DDBJ databases">
        <title>Development of genomics and gene disruption for Polysphondylium violaceum indicates a role for the polyketide synthase stlB in stalk morphogenesis.</title>
        <authorList>
            <person name="Narita B."/>
            <person name="Kawabe Y."/>
            <person name="Kin K."/>
            <person name="Saito T."/>
            <person name="Gibbs R."/>
            <person name="Kuspa A."/>
            <person name="Muzny D."/>
            <person name="Queller D."/>
            <person name="Richards S."/>
            <person name="Strassman J."/>
            <person name="Sucgang R."/>
            <person name="Worley K."/>
            <person name="Schaap P."/>
        </authorList>
    </citation>
    <scope>NUCLEOTIDE SEQUENCE</scope>
    <source>
        <strain evidence="5">QSvi11</strain>
    </source>
</reference>
<evidence type="ECO:0000313" key="6">
    <source>
        <dbReference type="Proteomes" id="UP000695562"/>
    </source>
</evidence>
<dbReference type="OrthoDB" id="5555409at2759"/>
<dbReference type="InterPro" id="IPR036935">
    <property type="entry name" value="Ribosomal_bL9_N_sf"/>
</dbReference>
<dbReference type="InterPro" id="IPR020594">
    <property type="entry name" value="Ribosomal_bL9_bac/chp"/>
</dbReference>
<accession>A0A8J4V8M3</accession>
<protein>
    <recommendedName>
        <fullName evidence="4">Ribosomal protein L9 domain-containing protein</fullName>
    </recommendedName>
</protein>
<evidence type="ECO:0000256" key="2">
    <source>
        <dbReference type="ARBA" id="ARBA00022980"/>
    </source>
</evidence>
<dbReference type="GO" id="GO:1990904">
    <property type="term" value="C:ribonucleoprotein complex"/>
    <property type="evidence" value="ECO:0007669"/>
    <property type="project" value="UniProtKB-KW"/>
</dbReference>
<comment type="caution">
    <text evidence="5">The sequence shown here is derived from an EMBL/GenBank/DDBJ whole genome shotgun (WGS) entry which is preliminary data.</text>
</comment>
<dbReference type="AlphaFoldDB" id="A0A8J4V8M3"/>
<dbReference type="Proteomes" id="UP000695562">
    <property type="component" value="Unassembled WGS sequence"/>
</dbReference>
<comment type="similarity">
    <text evidence="1">Belongs to the bacterial ribosomal protein bL9 family.</text>
</comment>
<feature type="domain" description="Ribosomal protein L9" evidence="4">
    <location>
        <begin position="42"/>
        <end position="87"/>
    </location>
</feature>
<dbReference type="Gene3D" id="3.40.5.10">
    <property type="entry name" value="Ribosomal protein L9, N-terminal domain"/>
    <property type="match status" value="1"/>
</dbReference>
<dbReference type="GO" id="GO:0003735">
    <property type="term" value="F:structural constituent of ribosome"/>
    <property type="evidence" value="ECO:0007669"/>
    <property type="project" value="InterPro"/>
</dbReference>
<keyword evidence="3" id="KW-0687">Ribonucleoprotein</keyword>
<keyword evidence="6" id="KW-1185">Reference proteome</keyword>
<dbReference type="GO" id="GO:0005840">
    <property type="term" value="C:ribosome"/>
    <property type="evidence" value="ECO:0007669"/>
    <property type="project" value="UniProtKB-KW"/>
</dbReference>
<dbReference type="EMBL" id="AJWJ01000109">
    <property type="protein sequence ID" value="KAF2075209.1"/>
    <property type="molecule type" value="Genomic_DNA"/>
</dbReference>
<dbReference type="InterPro" id="IPR020070">
    <property type="entry name" value="Ribosomal_bL9_N"/>
</dbReference>
<evidence type="ECO:0000313" key="5">
    <source>
        <dbReference type="EMBL" id="KAF2075209.1"/>
    </source>
</evidence>
<evidence type="ECO:0000256" key="1">
    <source>
        <dbReference type="ARBA" id="ARBA00010605"/>
    </source>
</evidence>
<evidence type="ECO:0000259" key="4">
    <source>
        <dbReference type="Pfam" id="PF01281"/>
    </source>
</evidence>
<dbReference type="GO" id="GO:0006412">
    <property type="term" value="P:translation"/>
    <property type="evidence" value="ECO:0007669"/>
    <property type="project" value="InterPro"/>
</dbReference>
<gene>
    <name evidence="5" type="ORF">CYY_003470</name>
</gene>
<sequence length="188" mass="21446">MITSICKNSLKSNNNPYLSLSSLFKQSCSINQSVNYSSKTIPIILVQDIDKVGQKGEEIEVKKGYARNFFFMKGLAVHATHENRKKYEEFSQKIDYTTRRLEKENLKAIKKITKDNRLIIMRTSLPDGSPSVNIDVDNIVYSLKRRKNVVIDPKTINLPAPIDNFGTHPISIQFGAREVPLIIQFETL</sequence>
<dbReference type="PANTHER" id="PTHR21368">
    <property type="entry name" value="50S RIBOSOMAL PROTEIN L9"/>
    <property type="match status" value="1"/>
</dbReference>
<dbReference type="InterPro" id="IPR009027">
    <property type="entry name" value="Ribosomal_bL9/RNase_H1_N"/>
</dbReference>
<dbReference type="Pfam" id="PF01281">
    <property type="entry name" value="Ribosomal_L9_N"/>
    <property type="match status" value="1"/>
</dbReference>
<dbReference type="InterPro" id="IPR000244">
    <property type="entry name" value="Ribosomal_bL9"/>
</dbReference>
<organism evidence="5 6">
    <name type="scientific">Polysphondylium violaceum</name>
    <dbReference type="NCBI Taxonomy" id="133409"/>
    <lineage>
        <taxon>Eukaryota</taxon>
        <taxon>Amoebozoa</taxon>
        <taxon>Evosea</taxon>
        <taxon>Eumycetozoa</taxon>
        <taxon>Dictyostelia</taxon>
        <taxon>Dictyosteliales</taxon>
        <taxon>Dictyosteliaceae</taxon>
        <taxon>Polysphondylium</taxon>
    </lineage>
</organism>
<keyword evidence="2" id="KW-0689">Ribosomal protein</keyword>
<evidence type="ECO:0000256" key="3">
    <source>
        <dbReference type="ARBA" id="ARBA00023274"/>
    </source>
</evidence>